<evidence type="ECO:0000256" key="2">
    <source>
        <dbReference type="SAM" id="SignalP"/>
    </source>
</evidence>
<feature type="chain" id="PRO_5015471283" evidence="2">
    <location>
        <begin position="38"/>
        <end position="295"/>
    </location>
</feature>
<keyword evidence="5" id="KW-1185">Reference proteome</keyword>
<dbReference type="Pfam" id="PF00497">
    <property type="entry name" value="SBP_bac_3"/>
    <property type="match status" value="1"/>
</dbReference>
<feature type="signal peptide" evidence="2">
    <location>
        <begin position="1"/>
        <end position="37"/>
    </location>
</feature>
<name>A0A2U1SV07_METSR</name>
<feature type="domain" description="Solute-binding protein family 3/N-terminal" evidence="3">
    <location>
        <begin position="65"/>
        <end position="293"/>
    </location>
</feature>
<dbReference type="InterPro" id="IPR001638">
    <property type="entry name" value="Solute-binding_3/MltF_N"/>
</dbReference>
<dbReference type="AlphaFoldDB" id="A0A2U1SV07"/>
<evidence type="ECO:0000259" key="3">
    <source>
        <dbReference type="SMART" id="SM00062"/>
    </source>
</evidence>
<reference evidence="4 5" key="1">
    <citation type="journal article" date="2018" name="Appl. Microbiol. Biotechnol.">
        <title>Co-cultivation of the strictly anaerobic methanogen Methanosarcina barkeri with aerobic methanotrophs in an oxygen-limited membrane bioreactor.</title>
        <authorList>
            <person name="In 't Zandt M.H."/>
            <person name="van den Bosch T.J.M."/>
            <person name="Rijkers R."/>
            <person name="van Kessel M.A.H.J."/>
            <person name="Jetten M.S.M."/>
            <person name="Welte C.U."/>
        </authorList>
    </citation>
    <scope>NUCLEOTIDE SEQUENCE [LARGE SCALE GENOMIC DNA]</scope>
    <source>
        <strain evidence="4 5">DSM 17706</strain>
    </source>
</reference>
<dbReference type="SUPFAM" id="SSF53850">
    <property type="entry name" value="Periplasmic binding protein-like II"/>
    <property type="match status" value="1"/>
</dbReference>
<evidence type="ECO:0000313" key="5">
    <source>
        <dbReference type="Proteomes" id="UP000245137"/>
    </source>
</evidence>
<dbReference type="RefSeq" id="WP_108915719.1">
    <property type="nucleotide sequence ID" value="NZ_PUIV01000002.1"/>
</dbReference>
<protein>
    <submittedName>
        <fullName evidence="4">ABC transporter substrate-binding protein</fullName>
    </submittedName>
</protein>
<evidence type="ECO:0000256" key="1">
    <source>
        <dbReference type="ARBA" id="ARBA00022729"/>
    </source>
</evidence>
<dbReference type="Gene3D" id="3.40.190.10">
    <property type="entry name" value="Periplasmic binding protein-like II"/>
    <property type="match status" value="2"/>
</dbReference>
<gene>
    <name evidence="4" type="ORF">C5689_02620</name>
</gene>
<accession>A0A2U1SV07</accession>
<proteinExistence type="predicted"/>
<sequence>MICEKRTVAEAWRRSSILTSFRSALVILLLAGASSRAAETTNAAAPSFWDPSRKIEKPDLSAIKQIRFLTEDDFPPFDFALPDGTIAGFNVDLARAICEELELPCTIQRRRWDTLAAALDENAGDAAIASFAITAETRKKMDFTAPYYTTPGRFVTRTDSTLPGAAPEALADRTIAVAADSAHEAYLRKFFPKSTLATYPTAQQARTALKEGRAHAMFGDAISLAFWLNGADAADCCMFKDGPYSDPNFFGDGVGVAVKKNNIALRRALDYALARVAQKGVYAELYLKYFPLGPY</sequence>
<dbReference type="PANTHER" id="PTHR35936">
    <property type="entry name" value="MEMBRANE-BOUND LYTIC MUREIN TRANSGLYCOSYLASE F"/>
    <property type="match status" value="1"/>
</dbReference>
<keyword evidence="1 2" id="KW-0732">Signal</keyword>
<evidence type="ECO:0000313" key="4">
    <source>
        <dbReference type="EMBL" id="PWB95432.1"/>
    </source>
</evidence>
<dbReference type="Proteomes" id="UP000245137">
    <property type="component" value="Unassembled WGS sequence"/>
</dbReference>
<organism evidence="4 5">
    <name type="scientific">Methylosinus sporium</name>
    <dbReference type="NCBI Taxonomy" id="428"/>
    <lineage>
        <taxon>Bacteria</taxon>
        <taxon>Pseudomonadati</taxon>
        <taxon>Pseudomonadota</taxon>
        <taxon>Alphaproteobacteria</taxon>
        <taxon>Hyphomicrobiales</taxon>
        <taxon>Methylocystaceae</taxon>
        <taxon>Methylosinus</taxon>
    </lineage>
</organism>
<dbReference type="PANTHER" id="PTHR35936:SF35">
    <property type="entry name" value="L-CYSTINE-BINDING PROTEIN TCYJ"/>
    <property type="match status" value="1"/>
</dbReference>
<dbReference type="EMBL" id="PUIV01000002">
    <property type="protein sequence ID" value="PWB95432.1"/>
    <property type="molecule type" value="Genomic_DNA"/>
</dbReference>
<comment type="caution">
    <text evidence="4">The sequence shown here is derived from an EMBL/GenBank/DDBJ whole genome shotgun (WGS) entry which is preliminary data.</text>
</comment>
<dbReference type="SMART" id="SM00062">
    <property type="entry name" value="PBPb"/>
    <property type="match status" value="1"/>
</dbReference>
<dbReference type="OrthoDB" id="9796586at2"/>